<gene>
    <name evidence="2" type="ORF">BFS16_02700</name>
</gene>
<dbReference type="RefSeq" id="WP_103002665.1">
    <property type="nucleotide sequence ID" value="NZ_NBAX01000002.1"/>
</dbReference>
<comment type="caution">
    <text evidence="2">The sequence shown here is derived from an EMBL/GenBank/DDBJ whole genome shotgun (WGS) entry which is preliminary data.</text>
</comment>
<name>A0A2K0XN44_9BACT</name>
<keyword evidence="1" id="KW-0732">Signal</keyword>
<organism evidence="2 3">
    <name type="scientific">Hoylesella timonensis</name>
    <dbReference type="NCBI Taxonomy" id="386414"/>
    <lineage>
        <taxon>Bacteria</taxon>
        <taxon>Pseudomonadati</taxon>
        <taxon>Bacteroidota</taxon>
        <taxon>Bacteroidia</taxon>
        <taxon>Bacteroidales</taxon>
        <taxon>Prevotellaceae</taxon>
        <taxon>Hoylesella</taxon>
    </lineage>
</organism>
<dbReference type="AlphaFoldDB" id="A0A2K0XN44"/>
<evidence type="ECO:0000313" key="3">
    <source>
        <dbReference type="Proteomes" id="UP000236634"/>
    </source>
</evidence>
<sequence length="70" mass="6882">MKKLVLMFVAVAAISFASCGNKTSQTDAAIDSLEATADSVVDSAMVAGDSAAAATVDSATQAVDSVANAQ</sequence>
<feature type="signal peptide" evidence="1">
    <location>
        <begin position="1"/>
        <end position="17"/>
    </location>
</feature>
<dbReference type="PROSITE" id="PS51257">
    <property type="entry name" value="PROKAR_LIPOPROTEIN"/>
    <property type="match status" value="1"/>
</dbReference>
<dbReference type="EMBL" id="NBAX01000002">
    <property type="protein sequence ID" value="PNP95977.1"/>
    <property type="molecule type" value="Genomic_DNA"/>
</dbReference>
<evidence type="ECO:0000313" key="2">
    <source>
        <dbReference type="EMBL" id="PNP95977.1"/>
    </source>
</evidence>
<protein>
    <recommendedName>
        <fullName evidence="4">Entericidin</fullName>
    </recommendedName>
</protein>
<evidence type="ECO:0008006" key="4">
    <source>
        <dbReference type="Google" id="ProtNLM"/>
    </source>
</evidence>
<feature type="chain" id="PRO_5014390825" description="Entericidin" evidence="1">
    <location>
        <begin position="18"/>
        <end position="70"/>
    </location>
</feature>
<reference evidence="2 3" key="1">
    <citation type="submission" date="2017-03" db="EMBL/GenBank/DDBJ databases">
        <authorList>
            <person name="Afonso C.L."/>
            <person name="Miller P.J."/>
            <person name="Scott M.A."/>
            <person name="Spackman E."/>
            <person name="Goraichik I."/>
            <person name="Dimitrov K.M."/>
            <person name="Suarez D.L."/>
            <person name="Swayne D.E."/>
        </authorList>
    </citation>
    <scope>NUCLEOTIDE SEQUENCE [LARGE SCALE GENOMIC DNA]</scope>
    <source>
        <strain evidence="2 3">DNF00076</strain>
    </source>
</reference>
<accession>A0A2K0XN44</accession>
<dbReference type="Proteomes" id="UP000236634">
    <property type="component" value="Unassembled WGS sequence"/>
</dbReference>
<proteinExistence type="predicted"/>
<evidence type="ECO:0000256" key="1">
    <source>
        <dbReference type="SAM" id="SignalP"/>
    </source>
</evidence>